<evidence type="ECO:0000313" key="1">
    <source>
        <dbReference type="EMBL" id="CAL0305082.1"/>
    </source>
</evidence>
<dbReference type="Proteomes" id="UP001497480">
    <property type="component" value="Unassembled WGS sequence"/>
</dbReference>
<organism evidence="1 2">
    <name type="scientific">Lupinus luteus</name>
    <name type="common">European yellow lupine</name>
    <dbReference type="NCBI Taxonomy" id="3873"/>
    <lineage>
        <taxon>Eukaryota</taxon>
        <taxon>Viridiplantae</taxon>
        <taxon>Streptophyta</taxon>
        <taxon>Embryophyta</taxon>
        <taxon>Tracheophyta</taxon>
        <taxon>Spermatophyta</taxon>
        <taxon>Magnoliopsida</taxon>
        <taxon>eudicotyledons</taxon>
        <taxon>Gunneridae</taxon>
        <taxon>Pentapetalae</taxon>
        <taxon>rosids</taxon>
        <taxon>fabids</taxon>
        <taxon>Fabales</taxon>
        <taxon>Fabaceae</taxon>
        <taxon>Papilionoideae</taxon>
        <taxon>50 kb inversion clade</taxon>
        <taxon>genistoids sensu lato</taxon>
        <taxon>core genistoids</taxon>
        <taxon>Genisteae</taxon>
        <taxon>Lupinus</taxon>
    </lineage>
</organism>
<proteinExistence type="predicted"/>
<gene>
    <name evidence="1" type="ORF">LLUT_LOCUS6142</name>
</gene>
<dbReference type="EMBL" id="CAXHTB010000004">
    <property type="protein sequence ID" value="CAL0305082.1"/>
    <property type="molecule type" value="Genomic_DNA"/>
</dbReference>
<keyword evidence="2" id="KW-1185">Reference proteome</keyword>
<name>A0AAV1W886_LUPLU</name>
<sequence>MRGAATRFLLKPFDQIIKEIGQRVSLGRTTEKEINLKKVKLHHHRVVRREKLRKAPSSTEEFYANSHHECICVYGSKLEMK</sequence>
<accession>A0AAV1W886</accession>
<protein>
    <submittedName>
        <fullName evidence="1">Uncharacterized protein</fullName>
    </submittedName>
</protein>
<evidence type="ECO:0000313" key="2">
    <source>
        <dbReference type="Proteomes" id="UP001497480"/>
    </source>
</evidence>
<dbReference type="AlphaFoldDB" id="A0AAV1W886"/>
<reference evidence="1 2" key="1">
    <citation type="submission" date="2024-03" db="EMBL/GenBank/DDBJ databases">
        <authorList>
            <person name="Martinez-Hernandez J."/>
        </authorList>
    </citation>
    <scope>NUCLEOTIDE SEQUENCE [LARGE SCALE GENOMIC DNA]</scope>
</reference>
<comment type="caution">
    <text evidence="1">The sequence shown here is derived from an EMBL/GenBank/DDBJ whole genome shotgun (WGS) entry which is preliminary data.</text>
</comment>